<organism evidence="9 10">
    <name type="scientific">Bemisia tabaci</name>
    <name type="common">Sweetpotato whitefly</name>
    <name type="synonym">Aleurodes tabaci</name>
    <dbReference type="NCBI Taxonomy" id="7038"/>
    <lineage>
        <taxon>Eukaryota</taxon>
        <taxon>Metazoa</taxon>
        <taxon>Ecdysozoa</taxon>
        <taxon>Arthropoda</taxon>
        <taxon>Hexapoda</taxon>
        <taxon>Insecta</taxon>
        <taxon>Pterygota</taxon>
        <taxon>Neoptera</taxon>
        <taxon>Paraneoptera</taxon>
        <taxon>Hemiptera</taxon>
        <taxon>Sternorrhyncha</taxon>
        <taxon>Aleyrodoidea</taxon>
        <taxon>Aleyrodidae</taxon>
        <taxon>Aleyrodinae</taxon>
        <taxon>Bemisia</taxon>
    </lineage>
</organism>
<gene>
    <name evidence="9" type="ORF">BEMITA_LOCUS8367</name>
</gene>
<name>A0A9P0AFP2_BEMTA</name>
<dbReference type="InterPro" id="IPR036028">
    <property type="entry name" value="SH3-like_dom_sf"/>
</dbReference>
<evidence type="ECO:0000256" key="2">
    <source>
        <dbReference type="ARBA" id="ARBA00006197"/>
    </source>
</evidence>
<dbReference type="Gene3D" id="2.30.29.30">
    <property type="entry name" value="Pleckstrin-homology domain (PH domain)/Phosphotyrosine-binding domain (PTB)"/>
    <property type="match status" value="1"/>
</dbReference>
<dbReference type="InterPro" id="IPR055093">
    <property type="entry name" value="EPS8_2nd"/>
</dbReference>
<protein>
    <recommendedName>
        <fullName evidence="8">SH3 domain-containing protein</fullName>
    </recommendedName>
</protein>
<dbReference type="InterPro" id="IPR039801">
    <property type="entry name" value="EPS8-like"/>
</dbReference>
<feature type="region of interest" description="Disordered" evidence="7">
    <location>
        <begin position="458"/>
        <end position="549"/>
    </location>
</feature>
<dbReference type="Pfam" id="PF22975">
    <property type="entry name" value="EPS8_2nd"/>
    <property type="match status" value="1"/>
</dbReference>
<dbReference type="Pfam" id="PF08416">
    <property type="entry name" value="PTB"/>
    <property type="match status" value="1"/>
</dbReference>
<dbReference type="SUPFAM" id="SSF50044">
    <property type="entry name" value="SH3-domain"/>
    <property type="match status" value="1"/>
</dbReference>
<evidence type="ECO:0000313" key="9">
    <source>
        <dbReference type="EMBL" id="CAH0389552.1"/>
    </source>
</evidence>
<evidence type="ECO:0000256" key="7">
    <source>
        <dbReference type="SAM" id="MobiDB-lite"/>
    </source>
</evidence>
<dbReference type="InterPro" id="IPR011993">
    <property type="entry name" value="PH-like_dom_sf"/>
</dbReference>
<dbReference type="PANTHER" id="PTHR12287">
    <property type="entry name" value="EPIDERMAL GROWTH FACTOR RECEPTOR KINASE SUBSTRATE EPS8-RELATED PROTEIN"/>
    <property type="match status" value="1"/>
</dbReference>
<feature type="compositionally biased region" description="Polar residues" evidence="7">
    <location>
        <begin position="482"/>
        <end position="494"/>
    </location>
</feature>
<evidence type="ECO:0000256" key="4">
    <source>
        <dbReference type="ARBA" id="ARBA00022490"/>
    </source>
</evidence>
<feature type="region of interest" description="Disordered" evidence="7">
    <location>
        <begin position="178"/>
        <end position="204"/>
    </location>
</feature>
<feature type="region of interest" description="Disordered" evidence="7">
    <location>
        <begin position="642"/>
        <end position="688"/>
    </location>
</feature>
<dbReference type="GO" id="GO:0007266">
    <property type="term" value="P:Rho protein signal transduction"/>
    <property type="evidence" value="ECO:0007669"/>
    <property type="project" value="TreeGrafter"/>
</dbReference>
<evidence type="ECO:0000256" key="5">
    <source>
        <dbReference type="ARBA" id="ARBA00022553"/>
    </source>
</evidence>
<dbReference type="CDD" id="cd01210">
    <property type="entry name" value="PTB_EPS8"/>
    <property type="match status" value="1"/>
</dbReference>
<comment type="subcellular location">
    <subcellularLocation>
        <location evidence="1">Cytoplasm</location>
    </subcellularLocation>
</comment>
<sequence length="700" mass="78911">MPVLEECPVNRSYNSDVSSDMTMPYHRSSVHSNGYSTDGQQSGADESPTYIMEHLATFSVSKDTGIVYPADGMRRLLQLEKANGIWSQKMQLRLERSWVLIIDHETGCVMEKFPVSLIQEPTAFMSHDPMEMYNNILVFIVGEERQPGLHSEMHIFQCQSISAQELVEDLKSLRIGKVPSGRRSRHIPPPPPTPPPDPPTNGINVKEQVSVFNAVAHHSGGTSGSGEGYSRDDETSSTSSEKYERDVTILNHCFDDIEKFIARLQHAAAASRELDRRRRSRKSKKKDLGDGMLTMRAKPPPEIEFVDIFQKFKLSFNLLAKLKAHIHDPNAPELVHFLFTPLALIVDASHDTHYGPNLPAKVVSPLLTREAVNLLMNCVTSKETELWHSLGDAWLIPRDQYKGPVTPYHPVFLDGWSPDYPLSDEREQMGVSLGSAAASEAKRQRAEEIRAAQHEAELRESHYHPDNLHYSSDYPEFDHPESTPNPGPSNSRYSFENLRYSRDDRDRSHSPGGGSESELPSSVAHRERDISARSDISADSIERNGGNGERFERTQARWLEDLKSQGSKIVQVTYPRTANNDKELTVIRGEFLEVLDDSRKWWKARNSQGQIAHVPHTIVTPYTPSMSANDVDVFSNPLYTRGYDRHYSPQDTPRGERESMGGGSELSRGTRSPPIPPPAPAPAEWVRKERLGKKGEFRYF</sequence>
<dbReference type="FunFam" id="2.30.30.40:FF:000183">
    <property type="entry name" value="Epidermal growth factor receptor kinase substrate 8"/>
    <property type="match status" value="1"/>
</dbReference>
<evidence type="ECO:0000256" key="6">
    <source>
        <dbReference type="PROSITE-ProRule" id="PRU00192"/>
    </source>
</evidence>
<dbReference type="AlphaFoldDB" id="A0A9P0AFP2"/>
<feature type="region of interest" description="Disordered" evidence="7">
    <location>
        <begin position="27"/>
        <end position="46"/>
    </location>
</feature>
<dbReference type="Pfam" id="PF00018">
    <property type="entry name" value="SH3_1"/>
    <property type="match status" value="1"/>
</dbReference>
<dbReference type="FunFam" id="2.30.29.30:FF:000289">
    <property type="entry name" value="Epidermal growth factor receptor kinase substrate 8"/>
    <property type="match status" value="1"/>
</dbReference>
<dbReference type="Gene3D" id="2.30.30.40">
    <property type="entry name" value="SH3 Domains"/>
    <property type="match status" value="1"/>
</dbReference>
<dbReference type="OrthoDB" id="4680325at2759"/>
<dbReference type="GO" id="GO:0005886">
    <property type="term" value="C:plasma membrane"/>
    <property type="evidence" value="ECO:0007669"/>
    <property type="project" value="TreeGrafter"/>
</dbReference>
<dbReference type="GO" id="GO:0035023">
    <property type="term" value="P:regulation of Rho protein signal transduction"/>
    <property type="evidence" value="ECO:0007669"/>
    <property type="project" value="TreeGrafter"/>
</dbReference>
<dbReference type="InterPro" id="IPR001452">
    <property type="entry name" value="SH3_domain"/>
</dbReference>
<evidence type="ECO:0000313" key="10">
    <source>
        <dbReference type="Proteomes" id="UP001152759"/>
    </source>
</evidence>
<dbReference type="InterPro" id="IPR033928">
    <property type="entry name" value="EPS8_PTB"/>
</dbReference>
<feature type="compositionally biased region" description="Basic and acidic residues" evidence="7">
    <location>
        <begin position="642"/>
        <end position="659"/>
    </location>
</feature>
<proteinExistence type="inferred from homology"/>
<reference evidence="9" key="1">
    <citation type="submission" date="2021-12" db="EMBL/GenBank/DDBJ databases">
        <authorList>
            <person name="King R."/>
        </authorList>
    </citation>
    <scope>NUCLEOTIDE SEQUENCE</scope>
</reference>
<dbReference type="InterPro" id="IPR035462">
    <property type="entry name" value="Eps8_SH3"/>
</dbReference>
<feature type="compositionally biased region" description="Basic and acidic residues" evidence="7">
    <location>
        <begin position="458"/>
        <end position="467"/>
    </location>
</feature>
<dbReference type="PROSITE" id="PS50002">
    <property type="entry name" value="SH3"/>
    <property type="match status" value="1"/>
</dbReference>
<feature type="region of interest" description="Disordered" evidence="7">
    <location>
        <begin position="271"/>
        <end position="294"/>
    </location>
</feature>
<feature type="region of interest" description="Disordered" evidence="7">
    <location>
        <begin position="217"/>
        <end position="243"/>
    </location>
</feature>
<dbReference type="SMART" id="SM00326">
    <property type="entry name" value="SH3"/>
    <property type="match status" value="1"/>
</dbReference>
<evidence type="ECO:0000256" key="1">
    <source>
        <dbReference type="ARBA" id="ARBA00004496"/>
    </source>
</evidence>
<accession>A0A9P0AFP2</accession>
<keyword evidence="5" id="KW-0597">Phosphoprotein</keyword>
<dbReference type="GO" id="GO:0005737">
    <property type="term" value="C:cytoplasm"/>
    <property type="evidence" value="ECO:0007669"/>
    <property type="project" value="UniProtKB-SubCell"/>
</dbReference>
<keyword evidence="3 6" id="KW-0728">SH3 domain</keyword>
<dbReference type="CDD" id="cd11764">
    <property type="entry name" value="SH3_Eps8"/>
    <property type="match status" value="1"/>
</dbReference>
<dbReference type="EMBL" id="OU963865">
    <property type="protein sequence ID" value="CAH0389552.1"/>
    <property type="molecule type" value="Genomic_DNA"/>
</dbReference>
<dbReference type="Proteomes" id="UP001152759">
    <property type="component" value="Chromosome 4"/>
</dbReference>
<evidence type="ECO:0000259" key="8">
    <source>
        <dbReference type="PROSITE" id="PS50002"/>
    </source>
</evidence>
<dbReference type="SUPFAM" id="SSF50729">
    <property type="entry name" value="PH domain-like"/>
    <property type="match status" value="1"/>
</dbReference>
<keyword evidence="4" id="KW-0963">Cytoplasm</keyword>
<keyword evidence="10" id="KW-1185">Reference proteome</keyword>
<dbReference type="GO" id="GO:0003779">
    <property type="term" value="F:actin binding"/>
    <property type="evidence" value="ECO:0007669"/>
    <property type="project" value="TreeGrafter"/>
</dbReference>
<feature type="domain" description="SH3" evidence="8">
    <location>
        <begin position="565"/>
        <end position="624"/>
    </location>
</feature>
<feature type="compositionally biased region" description="Basic and acidic residues" evidence="7">
    <location>
        <begin position="499"/>
        <end position="509"/>
    </location>
</feature>
<feature type="compositionally biased region" description="Pro residues" evidence="7">
    <location>
        <begin position="187"/>
        <end position="199"/>
    </location>
</feature>
<evidence type="ECO:0000256" key="3">
    <source>
        <dbReference type="ARBA" id="ARBA00022443"/>
    </source>
</evidence>
<comment type="similarity">
    <text evidence="2">Belongs to the EPS8 family.</text>
</comment>
<dbReference type="KEGG" id="btab:109031723"/>
<dbReference type="PANTHER" id="PTHR12287:SF23">
    <property type="entry name" value="AROUSER, ISOFORM A-RELATED"/>
    <property type="match status" value="1"/>
</dbReference>
<feature type="compositionally biased region" description="Polar residues" evidence="7">
    <location>
        <begin position="30"/>
        <end position="44"/>
    </location>
</feature>
<dbReference type="InterPro" id="IPR013625">
    <property type="entry name" value="PTB"/>
</dbReference>